<dbReference type="AlphaFoldDB" id="A0A6C0BI47"/>
<name>A0A6C0BI47_9ZZZZ</name>
<proteinExistence type="predicted"/>
<protein>
    <submittedName>
        <fullName evidence="1">Uncharacterized protein</fullName>
    </submittedName>
</protein>
<evidence type="ECO:0000313" key="1">
    <source>
        <dbReference type="EMBL" id="QHS91229.1"/>
    </source>
</evidence>
<dbReference type="EMBL" id="MN739156">
    <property type="protein sequence ID" value="QHS91229.1"/>
    <property type="molecule type" value="Genomic_DNA"/>
</dbReference>
<sequence>MEDGVRSVRITGEAAKVLGGEVKKRATRKKQAGGNTIVRGVSEDMMAVKGVEPAMNAGSTNPVKWLSYSSTTAPAHFVPPRTPVSMNPNPVSASESAAPTAMYRGQGGEIKNIRVELKKRESAKKVKLHPKKESKPVLKKSLTKKSRKITLGVASLHKRMTRAKKVQHTMKAMPIDKLKKLLIQKKLIKPTSKAPESILRQIAADSQIVEGKSL</sequence>
<organism evidence="1">
    <name type="scientific">viral metagenome</name>
    <dbReference type="NCBI Taxonomy" id="1070528"/>
    <lineage>
        <taxon>unclassified sequences</taxon>
        <taxon>metagenomes</taxon>
        <taxon>organismal metagenomes</taxon>
    </lineage>
</organism>
<reference evidence="1" key="1">
    <citation type="journal article" date="2020" name="Nature">
        <title>Giant virus diversity and host interactions through global metagenomics.</title>
        <authorList>
            <person name="Schulz F."/>
            <person name="Roux S."/>
            <person name="Paez-Espino D."/>
            <person name="Jungbluth S."/>
            <person name="Walsh D.A."/>
            <person name="Denef V.J."/>
            <person name="McMahon K.D."/>
            <person name="Konstantinidis K.T."/>
            <person name="Eloe-Fadrosh E.A."/>
            <person name="Kyrpides N.C."/>
            <person name="Woyke T."/>
        </authorList>
    </citation>
    <scope>NUCLEOTIDE SEQUENCE</scope>
    <source>
        <strain evidence="1">GVMAG-M-3300013004-44</strain>
    </source>
</reference>
<accession>A0A6C0BI47</accession>